<reference evidence="1 2" key="1">
    <citation type="submission" date="2016-05" db="EMBL/GenBank/DDBJ databases">
        <title>Compelete Genome Sequence of Bacteriochlorophyll-Synthesizing Bacterium Porphyrobacter neustonensis DSM 9434.</title>
        <authorList>
            <person name="Shi X.-L."/>
            <person name="Wu Y.-H."/>
            <person name="Cheng H."/>
            <person name="Xu L."/>
            <person name="Zhang X.-Q."/>
            <person name="Wang C.-S."/>
            <person name="Xu X.-W."/>
        </authorList>
    </citation>
    <scope>NUCLEOTIDE SEQUENCE [LARGE SCALE GENOMIC DNA]</scope>
    <source>
        <strain evidence="1 2">DSM 9434</strain>
    </source>
</reference>
<evidence type="ECO:0008006" key="3">
    <source>
        <dbReference type="Google" id="ProtNLM"/>
    </source>
</evidence>
<evidence type="ECO:0000313" key="2">
    <source>
        <dbReference type="Proteomes" id="UP000078263"/>
    </source>
</evidence>
<protein>
    <recommendedName>
        <fullName evidence="3">Spore coat protein U domain-containing protein</fullName>
    </recommendedName>
</protein>
<evidence type="ECO:0000313" key="1">
    <source>
        <dbReference type="EMBL" id="ANK12606.1"/>
    </source>
</evidence>
<organism evidence="1 2">
    <name type="scientific">Erythrobacter neustonensis</name>
    <dbReference type="NCBI Taxonomy" id="1112"/>
    <lineage>
        <taxon>Bacteria</taxon>
        <taxon>Pseudomonadati</taxon>
        <taxon>Pseudomonadota</taxon>
        <taxon>Alphaproteobacteria</taxon>
        <taxon>Sphingomonadales</taxon>
        <taxon>Erythrobacteraceae</taxon>
        <taxon>Erythrobacter/Porphyrobacter group</taxon>
        <taxon>Erythrobacter</taxon>
    </lineage>
</organism>
<proteinExistence type="predicted"/>
<dbReference type="Proteomes" id="UP000078263">
    <property type="component" value="Chromosome"/>
</dbReference>
<dbReference type="EMBL" id="CP016033">
    <property type="protein sequence ID" value="ANK12606.1"/>
    <property type="molecule type" value="Genomic_DNA"/>
</dbReference>
<name>A0A192D3M4_9SPHN</name>
<gene>
    <name evidence="1" type="ORF">A9D12_06190</name>
</gene>
<sequence length="272" mass="29304">MRINATPTAWIIRGYDPYETVPPEAIFSATFVNDGTAECRFTPIFELAQPPFGLSSGKGKPIGYALINLSDSQDATPRAGRSVRNSSEQRTIELAANERRTVTYRLVASPDEVNSSGTFTQDVILEARDQTMRTLGGARIVLGLEVLPSARIGLAGAYRISDGQAIVSLGELREGPAPVPLQLRVSSTGRYDLNVTSLNSGKLRLNGTEWTVPYSLTIGGNAVNLSGMDRLQGPSENGLIRAVLPIQFYIGDVSRKRAGTYSDLISISVTAR</sequence>
<dbReference type="KEGG" id="pns:A9D12_06190"/>
<keyword evidence="2" id="KW-1185">Reference proteome</keyword>
<dbReference type="STRING" id="1112.A9D12_06190"/>
<accession>A0A192D3M4</accession>
<dbReference type="AlphaFoldDB" id="A0A192D3M4"/>